<accession>Q7VD42</accession>
<protein>
    <submittedName>
        <fullName evidence="7">Photosystem I reaction centre subunit XII PsaM</fullName>
    </submittedName>
</protein>
<dbReference type="Pfam" id="PF07465">
    <property type="entry name" value="PsaM"/>
    <property type="match status" value="1"/>
</dbReference>
<evidence type="ECO:0000256" key="6">
    <source>
        <dbReference type="SAM" id="Phobius"/>
    </source>
</evidence>
<dbReference type="EMBL" id="AE017126">
    <property type="protein sequence ID" value="AAP99586.1"/>
    <property type="molecule type" value="Genomic_DNA"/>
</dbReference>
<keyword evidence="1" id="KW-0602">Photosynthesis</keyword>
<dbReference type="eggNOG" id="ENOG5030SBQ">
    <property type="taxonomic scope" value="Bacteria"/>
</dbReference>
<name>Q7VD42_PROMA</name>
<gene>
    <name evidence="7" type="primary">psaM</name>
    <name evidence="7" type="ordered locus">Pro_0541</name>
</gene>
<dbReference type="AlphaFoldDB" id="Q7VD42"/>
<keyword evidence="5 6" id="KW-0472">Membrane</keyword>
<evidence type="ECO:0000313" key="7">
    <source>
        <dbReference type="EMBL" id="AAP99586.1"/>
    </source>
</evidence>
<keyword evidence="2 6" id="KW-0812">Transmembrane</keyword>
<sequence length="34" mass="3567">METSTTIDLAGLCLVVVMHAGILALRLGISLKRA</sequence>
<dbReference type="Proteomes" id="UP000001420">
    <property type="component" value="Chromosome"/>
</dbReference>
<feature type="transmembrane region" description="Helical" evidence="6">
    <location>
        <begin position="6"/>
        <end position="29"/>
    </location>
</feature>
<keyword evidence="4 6" id="KW-1133">Transmembrane helix</keyword>
<dbReference type="HOGENOM" id="CLU_218031_0_0_3"/>
<evidence type="ECO:0000256" key="3">
    <source>
        <dbReference type="ARBA" id="ARBA00022836"/>
    </source>
</evidence>
<dbReference type="STRING" id="167539.Pro_0541"/>
<organism evidence="7 8">
    <name type="scientific">Prochlorococcus marinus (strain SARG / CCMP1375 / SS120)</name>
    <dbReference type="NCBI Taxonomy" id="167539"/>
    <lineage>
        <taxon>Bacteria</taxon>
        <taxon>Bacillati</taxon>
        <taxon>Cyanobacteriota</taxon>
        <taxon>Cyanophyceae</taxon>
        <taxon>Synechococcales</taxon>
        <taxon>Prochlorococcaceae</taxon>
        <taxon>Prochlorococcus</taxon>
    </lineage>
</organism>
<dbReference type="PATRIC" id="fig|167539.5.peg.556"/>
<dbReference type="GO" id="GO:0015979">
    <property type="term" value="P:photosynthesis"/>
    <property type="evidence" value="ECO:0007669"/>
    <property type="project" value="UniProtKB-KW"/>
</dbReference>
<evidence type="ECO:0000256" key="5">
    <source>
        <dbReference type="ARBA" id="ARBA00023136"/>
    </source>
</evidence>
<evidence type="ECO:0000256" key="2">
    <source>
        <dbReference type="ARBA" id="ARBA00022692"/>
    </source>
</evidence>
<dbReference type="OrthoDB" id="542072at2"/>
<keyword evidence="8" id="KW-1185">Reference proteome</keyword>
<dbReference type="NCBIfam" id="TIGR03053">
    <property type="entry name" value="PS_I_psaM"/>
    <property type="match status" value="1"/>
</dbReference>
<dbReference type="GO" id="GO:0009522">
    <property type="term" value="C:photosystem I"/>
    <property type="evidence" value="ECO:0007669"/>
    <property type="project" value="UniProtKB-KW"/>
</dbReference>
<evidence type="ECO:0000313" key="8">
    <source>
        <dbReference type="Proteomes" id="UP000001420"/>
    </source>
</evidence>
<dbReference type="InterPro" id="IPR010010">
    <property type="entry name" value="PSI_PsaM"/>
</dbReference>
<evidence type="ECO:0000256" key="1">
    <source>
        <dbReference type="ARBA" id="ARBA00022531"/>
    </source>
</evidence>
<dbReference type="EnsemblBacteria" id="AAP99586">
    <property type="protein sequence ID" value="AAP99586"/>
    <property type="gene ID" value="Pro_0541"/>
</dbReference>
<dbReference type="RefSeq" id="WP_011124695.1">
    <property type="nucleotide sequence ID" value="NC_005042.1"/>
</dbReference>
<reference evidence="7 8" key="1">
    <citation type="journal article" date="2003" name="Proc. Natl. Acad. Sci. U.S.A.">
        <title>Genome sequence of the cyanobacterium Prochlorococcus marinus SS120, a nearly minimal oxyphototrophic genome.</title>
        <authorList>
            <person name="Dufresne A."/>
            <person name="Salanoubat M."/>
            <person name="Partensky F."/>
            <person name="Artiguenave F."/>
            <person name="Axmann I.M."/>
            <person name="Barbe V."/>
            <person name="Duprat S."/>
            <person name="Galperin M.Y."/>
            <person name="Koonin E.V."/>
            <person name="Le Gall F."/>
            <person name="Makarova K.S."/>
            <person name="Ostrowski M."/>
            <person name="Oztas S."/>
            <person name="Robert C."/>
            <person name="Rogozin I.B."/>
            <person name="Scanlan D.J."/>
            <person name="Tandeau de Marsac N."/>
            <person name="Weissenbach J."/>
            <person name="Wincker P."/>
            <person name="Wolf Y.I."/>
            <person name="Hess W.R."/>
        </authorList>
    </citation>
    <scope>NUCLEOTIDE SEQUENCE [LARGE SCALE GENOMIC DNA]</scope>
    <source>
        <strain evidence="8">SARG / CCMP1375 / SS120</strain>
    </source>
</reference>
<keyword evidence="3" id="KW-0603">Photosystem I</keyword>
<evidence type="ECO:0000256" key="4">
    <source>
        <dbReference type="ARBA" id="ARBA00022989"/>
    </source>
</evidence>
<dbReference type="KEGG" id="pma:Pro_0541"/>
<proteinExistence type="predicted"/>